<comment type="caution">
    <text evidence="2">Lacks conserved residue(s) required for the propagation of feature annotation.</text>
</comment>
<dbReference type="Gene3D" id="2.60.120.290">
    <property type="entry name" value="Spermadhesin, CUB domain"/>
    <property type="match status" value="2"/>
</dbReference>
<proteinExistence type="predicted"/>
<gene>
    <name evidence="4" type="ORF">IPOD504_LOCUS5670</name>
</gene>
<name>A0ABN8I6L7_9NEOP</name>
<dbReference type="InterPro" id="IPR058698">
    <property type="entry name" value="CUB_metazoa"/>
</dbReference>
<evidence type="ECO:0000259" key="3">
    <source>
        <dbReference type="PROSITE" id="PS01180"/>
    </source>
</evidence>
<reference evidence="4" key="1">
    <citation type="submission" date="2022-03" db="EMBL/GenBank/DDBJ databases">
        <authorList>
            <person name="Martin H S."/>
        </authorList>
    </citation>
    <scope>NUCLEOTIDE SEQUENCE</scope>
</reference>
<dbReference type="PANTHER" id="PTHR33236">
    <property type="entry name" value="INTRAFLAGELLAR TRANSPORT PROTEIN 122 FAMILY PROTEIN-RELATED"/>
    <property type="match status" value="1"/>
</dbReference>
<evidence type="ECO:0000313" key="5">
    <source>
        <dbReference type="Proteomes" id="UP000837857"/>
    </source>
</evidence>
<dbReference type="Proteomes" id="UP000837857">
    <property type="component" value="Chromosome 17"/>
</dbReference>
<evidence type="ECO:0000256" key="2">
    <source>
        <dbReference type="PROSITE-ProRule" id="PRU00059"/>
    </source>
</evidence>
<accession>A0ABN8I6L7</accession>
<dbReference type="PROSITE" id="PS01180">
    <property type="entry name" value="CUB"/>
    <property type="match status" value="1"/>
</dbReference>
<keyword evidence="5" id="KW-1185">Reference proteome</keyword>
<keyword evidence="1" id="KW-1015">Disulfide bond</keyword>
<dbReference type="Pfam" id="PF26080">
    <property type="entry name" value="CUB_animal"/>
    <property type="match status" value="1"/>
</dbReference>
<dbReference type="InterPro" id="IPR035914">
    <property type="entry name" value="Sperma_CUB_dom_sf"/>
</dbReference>
<evidence type="ECO:0000313" key="4">
    <source>
        <dbReference type="EMBL" id="CAH2047217.1"/>
    </source>
</evidence>
<sequence length="346" mass="38428">MKSASTDETYRSRFLDLFQVVEFRHVVCSSATGLEGRCLYEYDCQSIGGTPMGTCADGYGICCVVVYSCNGQTSAPFSWFTNPEYPLPSTNRLACALTVNKTSQDIKQIRLDFGNFELLPPIGGTCEHDQFFVSGQNINNVIPILCGINTGQHLYIEVGDIEEPIRLTIQTITAENRLFSIKVTQLTSSDISAAPTGCLQYFNGPHGYIESFNYKNITEATMAIHPSYLNNLNYAICVERDSLSCSVTYTNEDEMQIVNYDTDGLPIIPPRQAGVEIFNCPSDWLLISAVRLCGERLNDGSVLQDFYSNAPVTDIGAGPIMIWFRSDEGYVGRGFRIEYQQNPCIL</sequence>
<dbReference type="InterPro" id="IPR000859">
    <property type="entry name" value="CUB_dom"/>
</dbReference>
<protein>
    <recommendedName>
        <fullName evidence="3">CUB domain-containing protein</fullName>
    </recommendedName>
</protein>
<dbReference type="EMBL" id="OW152829">
    <property type="protein sequence ID" value="CAH2047217.1"/>
    <property type="molecule type" value="Genomic_DNA"/>
</dbReference>
<organism evidence="4 5">
    <name type="scientific">Iphiclides podalirius</name>
    <name type="common">scarce swallowtail</name>
    <dbReference type="NCBI Taxonomy" id="110791"/>
    <lineage>
        <taxon>Eukaryota</taxon>
        <taxon>Metazoa</taxon>
        <taxon>Ecdysozoa</taxon>
        <taxon>Arthropoda</taxon>
        <taxon>Hexapoda</taxon>
        <taxon>Insecta</taxon>
        <taxon>Pterygota</taxon>
        <taxon>Neoptera</taxon>
        <taxon>Endopterygota</taxon>
        <taxon>Lepidoptera</taxon>
        <taxon>Glossata</taxon>
        <taxon>Ditrysia</taxon>
        <taxon>Papilionoidea</taxon>
        <taxon>Papilionidae</taxon>
        <taxon>Papilioninae</taxon>
        <taxon>Iphiclides</taxon>
    </lineage>
</organism>
<feature type="non-terminal residue" evidence="4">
    <location>
        <position position="1"/>
    </location>
</feature>
<evidence type="ECO:0000256" key="1">
    <source>
        <dbReference type="ARBA" id="ARBA00023157"/>
    </source>
</evidence>
<feature type="domain" description="CUB" evidence="3">
    <location>
        <begin position="69"/>
        <end position="186"/>
    </location>
</feature>
<dbReference type="SUPFAM" id="SSF49854">
    <property type="entry name" value="Spermadhesin, CUB domain"/>
    <property type="match status" value="1"/>
</dbReference>
<dbReference type="PANTHER" id="PTHR33236:SF11">
    <property type="entry name" value="CUB DOMAIN-CONTAINING PROTEIN"/>
    <property type="match status" value="1"/>
</dbReference>